<comment type="caution">
    <text evidence="4">The sequence shown here is derived from an EMBL/GenBank/DDBJ whole genome shotgun (WGS) entry which is preliminary data.</text>
</comment>
<accession>A0A7J9IN65</accession>
<feature type="non-terminal residue" evidence="4">
    <location>
        <position position="1"/>
    </location>
</feature>
<dbReference type="Pfam" id="PF02458">
    <property type="entry name" value="Transferase"/>
    <property type="match status" value="2"/>
</dbReference>
<keyword evidence="2" id="KW-0808">Transferase</keyword>
<evidence type="ECO:0000313" key="4">
    <source>
        <dbReference type="EMBL" id="MBA0823238.1"/>
    </source>
</evidence>
<gene>
    <name evidence="4" type="ORF">Goarm_019982</name>
</gene>
<dbReference type="PANTHER" id="PTHR31623">
    <property type="entry name" value="F21J9.9"/>
    <property type="match status" value="1"/>
</dbReference>
<dbReference type="Proteomes" id="UP000593575">
    <property type="component" value="Unassembled WGS sequence"/>
</dbReference>
<proteinExistence type="inferred from homology"/>
<dbReference type="AlphaFoldDB" id="A0A7J9IN65"/>
<dbReference type="InterPro" id="IPR023213">
    <property type="entry name" value="CAT-like_dom_sf"/>
</dbReference>
<comment type="similarity">
    <text evidence="1">Belongs to the plant acyltransferase family.</text>
</comment>
<dbReference type="PANTHER" id="PTHR31623:SF33">
    <property type="entry name" value="STEMMADENINE O-ACETYLTRANSFERASE-LIKE"/>
    <property type="match status" value="1"/>
</dbReference>
<keyword evidence="3" id="KW-0012">Acyltransferase</keyword>
<organism evidence="4 5">
    <name type="scientific">Gossypium armourianum</name>
    <dbReference type="NCBI Taxonomy" id="34283"/>
    <lineage>
        <taxon>Eukaryota</taxon>
        <taxon>Viridiplantae</taxon>
        <taxon>Streptophyta</taxon>
        <taxon>Embryophyta</taxon>
        <taxon>Tracheophyta</taxon>
        <taxon>Spermatophyta</taxon>
        <taxon>Magnoliopsida</taxon>
        <taxon>eudicotyledons</taxon>
        <taxon>Gunneridae</taxon>
        <taxon>Pentapetalae</taxon>
        <taxon>rosids</taxon>
        <taxon>malvids</taxon>
        <taxon>Malvales</taxon>
        <taxon>Malvaceae</taxon>
        <taxon>Malvoideae</taxon>
        <taxon>Gossypium</taxon>
    </lineage>
</organism>
<evidence type="ECO:0000256" key="2">
    <source>
        <dbReference type="ARBA" id="ARBA00022679"/>
    </source>
</evidence>
<dbReference type="GO" id="GO:0016746">
    <property type="term" value="F:acyltransferase activity"/>
    <property type="evidence" value="ECO:0007669"/>
    <property type="project" value="UniProtKB-KW"/>
</dbReference>
<evidence type="ECO:0000256" key="3">
    <source>
        <dbReference type="ARBA" id="ARBA00023315"/>
    </source>
</evidence>
<sequence length="927" mass="103301">MVMVVEIVSKEFIKPTSPTPPHLRTHMLSFLDQFLPSIYVPMVLFYMDQERSIPAATSNSRRSQLLKESLSETLTLFYPLAGRIKDHLSIDCNDEGAYYVEARVNHPLREFLNHTDSSYVSQLLPAEATWTATTAGGYIAMIQVTTFACGGISLGAFLSHIIFDGPAATTFISSWAALTRKCGEEAGSPNFDASFVFPQSVAYPREATLSALFSPFLKKGICRSMRIVFDASAIDLLKVKTASSSVRDPTRVEVVSALLCKCIMATFKAKSGIQKSTLITHAVNLRQRAVPQFSKHSMGNFLCMAAALVRANETGLDNLVCHLRKAIRKADGNFVTALQGDGGWLKFSEYIKEIGKEWNGEAGEIDFIGFTSWCNFGLYEIDFGWGKPTWVTCTASTKSEAVFMNTIVLMDTKMGNGIEAWVFLEEQHMVMLEQNQELLAFGNLERSPLSLKVDYSFWRAKLLIWRRWISQLATSIAREDNLFRPGGCCAGAFREASEGGMLVGNKRKEYEREALSSELEVLWWWLRWRKKTMRATRERMKAAAKRTEEREMRVRAGRICGIKDHLSIDCNDEGAYNVEARVNRPLRELLNLTDSPYVSQLLPAEPTWTETTAGGYIVMIQVTTFACGGIAIGAFLSHVIADGPAATKFISSWAALTRKCGEEAPCPNFDASLVFPPSVVYPREATLLALFSRFVKKGKWKSRRIIFDASAIAALKAKTVSSSVPDPTRVEVVSALLSKCIKATFKAKSDIQKSTLITHIVNLRQRARPQVPKHSMGNFLCLAAALVTAKETELDNLVCHLRKEIRKIDADLITALQGDGGLLKYCEYMKEIGKGTNDNIDIILFSSWCNFGLYEIDFGWGKPTWVTCATESKSEIGMVNTIVLMDTKMGNGVEARVFLEEQHMVMLEQNQELLAFGILDQSPLNLK</sequence>
<reference evidence="4 5" key="1">
    <citation type="journal article" date="2019" name="Genome Biol. Evol.">
        <title>Insights into the evolution of the New World diploid cottons (Gossypium, subgenus Houzingenia) based on genome sequencing.</title>
        <authorList>
            <person name="Grover C.E."/>
            <person name="Arick M.A. 2nd"/>
            <person name="Thrash A."/>
            <person name="Conover J.L."/>
            <person name="Sanders W.S."/>
            <person name="Peterson D.G."/>
            <person name="Frelichowski J.E."/>
            <person name="Scheffler J.A."/>
            <person name="Scheffler B.E."/>
            <person name="Wendel J.F."/>
        </authorList>
    </citation>
    <scope>NUCLEOTIDE SEQUENCE [LARGE SCALE GENOMIC DNA]</scope>
    <source>
        <strain evidence="4">6</strain>
        <tissue evidence="4">Leaf</tissue>
    </source>
</reference>
<keyword evidence="5" id="KW-1185">Reference proteome</keyword>
<protein>
    <submittedName>
        <fullName evidence="4">Uncharacterized protein</fullName>
    </submittedName>
</protein>
<evidence type="ECO:0000256" key="1">
    <source>
        <dbReference type="ARBA" id="ARBA00009861"/>
    </source>
</evidence>
<dbReference type="EMBL" id="JABFAE010000002">
    <property type="protein sequence ID" value="MBA0823238.1"/>
    <property type="molecule type" value="Genomic_DNA"/>
</dbReference>
<evidence type="ECO:0000313" key="5">
    <source>
        <dbReference type="Proteomes" id="UP000593575"/>
    </source>
</evidence>
<name>A0A7J9IN65_9ROSI</name>
<dbReference type="Gene3D" id="3.30.559.10">
    <property type="entry name" value="Chloramphenicol acetyltransferase-like domain"/>
    <property type="match status" value="4"/>
</dbReference>